<dbReference type="AlphaFoldDB" id="A0A0E0C9M8"/>
<accession>A0A0E0C9M8</accession>
<feature type="region of interest" description="Disordered" evidence="1">
    <location>
        <begin position="1"/>
        <end position="93"/>
    </location>
</feature>
<evidence type="ECO:0000256" key="1">
    <source>
        <dbReference type="SAM" id="MobiDB-lite"/>
    </source>
</evidence>
<reference evidence="2" key="1">
    <citation type="submission" date="2015-04" db="UniProtKB">
        <authorList>
            <consortium name="EnsemblPlants"/>
        </authorList>
    </citation>
    <scope>IDENTIFICATION</scope>
</reference>
<feature type="compositionally biased region" description="Pro residues" evidence="1">
    <location>
        <begin position="25"/>
        <end position="39"/>
    </location>
</feature>
<keyword evidence="3" id="KW-1185">Reference proteome</keyword>
<dbReference type="HOGENOM" id="CLU_802603_0_0_1"/>
<name>A0A0E0C9M8_9ORYZ</name>
<reference evidence="2" key="2">
    <citation type="submission" date="2018-05" db="EMBL/GenBank/DDBJ databases">
        <title>OmerRS3 (Oryza meridionalis Reference Sequence Version 3).</title>
        <authorList>
            <person name="Zhang J."/>
            <person name="Kudrna D."/>
            <person name="Lee S."/>
            <person name="Talag J."/>
            <person name="Welchert J."/>
            <person name="Wing R.A."/>
        </authorList>
    </citation>
    <scope>NUCLEOTIDE SEQUENCE [LARGE SCALE GENOMIC DNA]</scope>
    <source>
        <strain evidence="2">cv. OR44</strain>
    </source>
</reference>
<protein>
    <recommendedName>
        <fullName evidence="4">DUF834 domain-containing protein</fullName>
    </recommendedName>
</protein>
<proteinExistence type="predicted"/>
<feature type="compositionally biased region" description="Basic residues" evidence="1">
    <location>
        <begin position="187"/>
        <end position="196"/>
    </location>
</feature>
<feature type="compositionally biased region" description="Low complexity" evidence="1">
    <location>
        <begin position="65"/>
        <end position="89"/>
    </location>
</feature>
<evidence type="ECO:0000313" key="2">
    <source>
        <dbReference type="EnsemblPlants" id="OMERI01G32760.1"/>
    </source>
</evidence>
<sequence length="346" mass="35634">MLHHHTSLRCKTCQRRAGATRGATQPPPPHHPHHPPSTSPPLERAAGNRAATRTTATGPSPPRGPGVRSPRPRPSSGAATSTAATSSSTVVHGVGEVAVPTTVEEVGDRADNEAVLAPMLSCADLVRGDGSRATAGGDARGGGGVAGSSPLLSGSGAGGRAPTPGSEVARARGAGRRWLKAGGRSWPRARRRRRWSRGCNGDAPPDPRLSAGSGGWWQLATAAVGRRWWRQLAGGSWRWRSRPDLDAGSTWRRQPRCGTAAAVVAVVAAVSTGGGGGRYGVGQLAARWWRVTAQWRFAEAVVGVGGNGNGSCDSGGGGNVGGGEGVGCEVRMTTARWLGVRQQRLR</sequence>
<dbReference type="Gramene" id="OMERI01G32760.1">
    <property type="protein sequence ID" value="OMERI01G32760.1"/>
    <property type="gene ID" value="OMERI01G32760"/>
</dbReference>
<dbReference type="EnsemblPlants" id="OMERI01G32760.1">
    <property type="protein sequence ID" value="OMERI01G32760.1"/>
    <property type="gene ID" value="OMERI01G32760"/>
</dbReference>
<evidence type="ECO:0000313" key="3">
    <source>
        <dbReference type="Proteomes" id="UP000008021"/>
    </source>
</evidence>
<organism evidence="2">
    <name type="scientific">Oryza meridionalis</name>
    <dbReference type="NCBI Taxonomy" id="40149"/>
    <lineage>
        <taxon>Eukaryota</taxon>
        <taxon>Viridiplantae</taxon>
        <taxon>Streptophyta</taxon>
        <taxon>Embryophyta</taxon>
        <taxon>Tracheophyta</taxon>
        <taxon>Spermatophyta</taxon>
        <taxon>Magnoliopsida</taxon>
        <taxon>Liliopsida</taxon>
        <taxon>Poales</taxon>
        <taxon>Poaceae</taxon>
        <taxon>BOP clade</taxon>
        <taxon>Oryzoideae</taxon>
        <taxon>Oryzeae</taxon>
        <taxon>Oryzinae</taxon>
        <taxon>Oryza</taxon>
    </lineage>
</organism>
<feature type="compositionally biased region" description="Low complexity" evidence="1">
    <location>
        <begin position="40"/>
        <end position="58"/>
    </location>
</feature>
<dbReference type="Proteomes" id="UP000008021">
    <property type="component" value="Chromosome 1"/>
</dbReference>
<evidence type="ECO:0008006" key="4">
    <source>
        <dbReference type="Google" id="ProtNLM"/>
    </source>
</evidence>
<feature type="region of interest" description="Disordered" evidence="1">
    <location>
        <begin position="133"/>
        <end position="209"/>
    </location>
</feature>
<feature type="compositionally biased region" description="Basic residues" evidence="1">
    <location>
        <begin position="1"/>
        <end position="14"/>
    </location>
</feature>